<dbReference type="AlphaFoldDB" id="A0A813BJ69"/>
<dbReference type="OrthoDB" id="435021at2759"/>
<accession>A0A813BJ69</accession>
<evidence type="ECO:0000313" key="2">
    <source>
        <dbReference type="Proteomes" id="UP000601435"/>
    </source>
</evidence>
<sequence>MDKYEEYGYAVGCQAVETEEYNYKRQAPATNCVPDDSPECVSGTWYSLPGACPHKTLYHKTDECEEQYPSAKCDHPDGSLTCTYNVRYAGQVELDELEGIPDYEKWWVDEDGPTGNIEYEKITDDGNGTAWWNERHNEERCNSRMAQVIALFGKRYPDLPDNLPDPPCL</sequence>
<dbReference type="Proteomes" id="UP000601435">
    <property type="component" value="Unassembled WGS sequence"/>
</dbReference>
<gene>
    <name evidence="1" type="primary">rlmE</name>
    <name evidence="1" type="ORF">SNEC2469_LOCUS30813</name>
</gene>
<organism evidence="1 2">
    <name type="scientific">Symbiodinium necroappetens</name>
    <dbReference type="NCBI Taxonomy" id="1628268"/>
    <lineage>
        <taxon>Eukaryota</taxon>
        <taxon>Sar</taxon>
        <taxon>Alveolata</taxon>
        <taxon>Dinophyceae</taxon>
        <taxon>Suessiales</taxon>
        <taxon>Symbiodiniaceae</taxon>
        <taxon>Symbiodinium</taxon>
    </lineage>
</organism>
<comment type="caution">
    <text evidence="1">The sequence shown here is derived from an EMBL/GenBank/DDBJ whole genome shotgun (WGS) entry which is preliminary data.</text>
</comment>
<dbReference type="EMBL" id="CAJNJA010072808">
    <property type="protein sequence ID" value="CAE7907922.1"/>
    <property type="molecule type" value="Genomic_DNA"/>
</dbReference>
<keyword evidence="2" id="KW-1185">Reference proteome</keyword>
<name>A0A813BJ69_9DINO</name>
<evidence type="ECO:0000313" key="1">
    <source>
        <dbReference type="EMBL" id="CAE7907922.1"/>
    </source>
</evidence>
<protein>
    <submittedName>
        <fullName evidence="1">RlmE protein</fullName>
    </submittedName>
</protein>
<proteinExistence type="predicted"/>
<reference evidence="1" key="1">
    <citation type="submission" date="2021-02" db="EMBL/GenBank/DDBJ databases">
        <authorList>
            <person name="Dougan E. K."/>
            <person name="Rhodes N."/>
            <person name="Thang M."/>
            <person name="Chan C."/>
        </authorList>
    </citation>
    <scope>NUCLEOTIDE SEQUENCE</scope>
</reference>